<proteinExistence type="predicted"/>
<dbReference type="Proteomes" id="UP000485058">
    <property type="component" value="Unassembled WGS sequence"/>
</dbReference>
<accession>A0A6A0A0C0</accession>
<sequence>MLVTNRNAVIDLHSCTVVQLCQGIGQQGCDNSGREQLVAALPAQLDAQGWDVQQVG</sequence>
<feature type="non-terminal residue" evidence="1">
    <location>
        <position position="1"/>
    </location>
</feature>
<name>A0A6A0A0C0_HAELA</name>
<dbReference type="EMBL" id="BLLF01002634">
    <property type="protein sequence ID" value="GFH24796.1"/>
    <property type="molecule type" value="Genomic_DNA"/>
</dbReference>
<evidence type="ECO:0000313" key="2">
    <source>
        <dbReference type="Proteomes" id="UP000485058"/>
    </source>
</evidence>
<dbReference type="AlphaFoldDB" id="A0A6A0A0C0"/>
<feature type="non-terminal residue" evidence="1">
    <location>
        <position position="56"/>
    </location>
</feature>
<gene>
    <name evidence="1" type="ORF">HaLaN_22655</name>
</gene>
<keyword evidence="2" id="KW-1185">Reference proteome</keyword>
<evidence type="ECO:0000313" key="1">
    <source>
        <dbReference type="EMBL" id="GFH24796.1"/>
    </source>
</evidence>
<protein>
    <submittedName>
        <fullName evidence="1">Uncharacterized protein</fullName>
    </submittedName>
</protein>
<organism evidence="1 2">
    <name type="scientific">Haematococcus lacustris</name>
    <name type="common">Green alga</name>
    <name type="synonym">Haematococcus pluvialis</name>
    <dbReference type="NCBI Taxonomy" id="44745"/>
    <lineage>
        <taxon>Eukaryota</taxon>
        <taxon>Viridiplantae</taxon>
        <taxon>Chlorophyta</taxon>
        <taxon>core chlorophytes</taxon>
        <taxon>Chlorophyceae</taxon>
        <taxon>CS clade</taxon>
        <taxon>Chlamydomonadales</taxon>
        <taxon>Haematococcaceae</taxon>
        <taxon>Haematococcus</taxon>
    </lineage>
</organism>
<comment type="caution">
    <text evidence="1">The sequence shown here is derived from an EMBL/GenBank/DDBJ whole genome shotgun (WGS) entry which is preliminary data.</text>
</comment>
<reference evidence="1 2" key="1">
    <citation type="submission" date="2020-02" db="EMBL/GenBank/DDBJ databases">
        <title>Draft genome sequence of Haematococcus lacustris strain NIES-144.</title>
        <authorList>
            <person name="Morimoto D."/>
            <person name="Nakagawa S."/>
            <person name="Yoshida T."/>
            <person name="Sawayama S."/>
        </authorList>
    </citation>
    <scope>NUCLEOTIDE SEQUENCE [LARGE SCALE GENOMIC DNA]</scope>
    <source>
        <strain evidence="1 2">NIES-144</strain>
    </source>
</reference>